<reference evidence="6 7" key="1">
    <citation type="journal article" date="2020" name="ISME J.">
        <title>Uncovering the hidden diversity of litter-decomposition mechanisms in mushroom-forming fungi.</title>
        <authorList>
            <person name="Floudas D."/>
            <person name="Bentzer J."/>
            <person name="Ahren D."/>
            <person name="Johansson T."/>
            <person name="Persson P."/>
            <person name="Tunlid A."/>
        </authorList>
    </citation>
    <scope>NUCLEOTIDE SEQUENCE [LARGE SCALE GENOMIC DNA]</scope>
    <source>
        <strain evidence="6 7">CBS 661.87</strain>
    </source>
</reference>
<keyword evidence="4" id="KW-0472">Membrane</keyword>
<dbReference type="GO" id="GO:0008270">
    <property type="term" value="F:zinc ion binding"/>
    <property type="evidence" value="ECO:0007669"/>
    <property type="project" value="UniProtKB-KW"/>
</dbReference>
<accession>A0A8H5LPT2</accession>
<evidence type="ECO:0000313" key="6">
    <source>
        <dbReference type="EMBL" id="KAF5365122.1"/>
    </source>
</evidence>
<keyword evidence="7" id="KW-1185">Reference proteome</keyword>
<keyword evidence="4" id="KW-1133">Transmembrane helix</keyword>
<name>A0A8H5LPT2_9AGAR</name>
<keyword evidence="2" id="KW-0863">Zinc-finger</keyword>
<dbReference type="GO" id="GO:0006397">
    <property type="term" value="P:mRNA processing"/>
    <property type="evidence" value="ECO:0007669"/>
    <property type="project" value="UniProtKB-KW"/>
</dbReference>
<evidence type="ECO:0000256" key="3">
    <source>
        <dbReference type="SAM" id="MobiDB-lite"/>
    </source>
</evidence>
<keyword evidence="2" id="KW-0479">Metal-binding</keyword>
<feature type="compositionally biased region" description="Acidic residues" evidence="3">
    <location>
        <begin position="184"/>
        <end position="195"/>
    </location>
</feature>
<evidence type="ECO:0000259" key="5">
    <source>
        <dbReference type="PROSITE" id="PS50158"/>
    </source>
</evidence>
<comment type="caution">
    <text evidence="6">The sequence shown here is derived from an EMBL/GenBank/DDBJ whole genome shotgun (WGS) entry which is preliminary data.</text>
</comment>
<feature type="compositionally biased region" description="Acidic residues" evidence="3">
    <location>
        <begin position="202"/>
        <end position="217"/>
    </location>
</feature>
<organism evidence="6 7">
    <name type="scientific">Tricholomella constricta</name>
    <dbReference type="NCBI Taxonomy" id="117010"/>
    <lineage>
        <taxon>Eukaryota</taxon>
        <taxon>Fungi</taxon>
        <taxon>Dikarya</taxon>
        <taxon>Basidiomycota</taxon>
        <taxon>Agaricomycotina</taxon>
        <taxon>Agaricomycetes</taxon>
        <taxon>Agaricomycetidae</taxon>
        <taxon>Agaricales</taxon>
        <taxon>Tricholomatineae</taxon>
        <taxon>Lyophyllaceae</taxon>
        <taxon>Tricholomella</taxon>
    </lineage>
</organism>
<feature type="transmembrane region" description="Helical" evidence="4">
    <location>
        <begin position="35"/>
        <end position="53"/>
    </location>
</feature>
<keyword evidence="4" id="KW-0812">Transmembrane</keyword>
<sequence>MRAADNTPATLTHRITTTADADLTTPQSIHRSQSLLSGSIPLSFPLIIALVLNELLARVSYLSFYLQFSCRTCLLFTYLQPSIFREGEPEVEGKAARAQARACWDCGSPDHFRNKCPKSSKSSSSDKGKGGTANAAIESDSDYEGEGAFAAHSVDGYTSDDDASLPELQTVSDSSDGSDRGEGDADGDADGEESGSDWFSEVSDDDLGSLWGDDDDGLGMISTR</sequence>
<evidence type="ECO:0000313" key="7">
    <source>
        <dbReference type="Proteomes" id="UP000565441"/>
    </source>
</evidence>
<dbReference type="SUPFAM" id="SSF57756">
    <property type="entry name" value="Retrovirus zinc finger-like domains"/>
    <property type="match status" value="1"/>
</dbReference>
<keyword evidence="2" id="KW-0862">Zinc</keyword>
<evidence type="ECO:0000256" key="2">
    <source>
        <dbReference type="PROSITE-ProRule" id="PRU00047"/>
    </source>
</evidence>
<dbReference type="GO" id="GO:0003676">
    <property type="term" value="F:nucleic acid binding"/>
    <property type="evidence" value="ECO:0007669"/>
    <property type="project" value="InterPro"/>
</dbReference>
<feature type="region of interest" description="Disordered" evidence="3">
    <location>
        <begin position="152"/>
        <end position="224"/>
    </location>
</feature>
<keyword evidence="1" id="KW-0507">mRNA processing</keyword>
<feature type="domain" description="CCHC-type" evidence="5">
    <location>
        <begin position="103"/>
        <end position="118"/>
    </location>
</feature>
<gene>
    <name evidence="6" type="ORF">D9615_010728</name>
</gene>
<dbReference type="PROSITE" id="PS50158">
    <property type="entry name" value="ZF_CCHC"/>
    <property type="match status" value="1"/>
</dbReference>
<dbReference type="AlphaFoldDB" id="A0A8H5LPT2"/>
<dbReference type="InterPro" id="IPR001878">
    <property type="entry name" value="Znf_CCHC"/>
</dbReference>
<evidence type="ECO:0000256" key="4">
    <source>
        <dbReference type="SAM" id="Phobius"/>
    </source>
</evidence>
<proteinExistence type="predicted"/>
<dbReference type="InterPro" id="IPR036875">
    <property type="entry name" value="Znf_CCHC_sf"/>
</dbReference>
<dbReference type="Gene3D" id="4.10.60.10">
    <property type="entry name" value="Zinc finger, CCHC-type"/>
    <property type="match status" value="1"/>
</dbReference>
<evidence type="ECO:0000256" key="1">
    <source>
        <dbReference type="ARBA" id="ARBA00022664"/>
    </source>
</evidence>
<dbReference type="Proteomes" id="UP000565441">
    <property type="component" value="Unassembled WGS sequence"/>
</dbReference>
<dbReference type="EMBL" id="JAACJP010000135">
    <property type="protein sequence ID" value="KAF5365122.1"/>
    <property type="molecule type" value="Genomic_DNA"/>
</dbReference>
<protein>
    <recommendedName>
        <fullName evidence="5">CCHC-type domain-containing protein</fullName>
    </recommendedName>
</protein>
<feature type="region of interest" description="Disordered" evidence="3">
    <location>
        <begin position="115"/>
        <end position="140"/>
    </location>
</feature>